<dbReference type="GO" id="GO:0008934">
    <property type="term" value="F:inositol monophosphate 1-phosphatase activity"/>
    <property type="evidence" value="ECO:0007669"/>
    <property type="project" value="TreeGrafter"/>
</dbReference>
<evidence type="ECO:0000256" key="2">
    <source>
        <dbReference type="ARBA" id="ARBA00022723"/>
    </source>
</evidence>
<evidence type="ECO:0000256" key="1">
    <source>
        <dbReference type="ARBA" id="ARBA00001946"/>
    </source>
</evidence>
<reference evidence="5" key="1">
    <citation type="submission" date="2018-06" db="EMBL/GenBank/DDBJ databases">
        <authorList>
            <person name="Zhirakovskaya E."/>
        </authorList>
    </citation>
    <scope>NUCLEOTIDE SEQUENCE</scope>
</reference>
<dbReference type="GO" id="GO:0046872">
    <property type="term" value="F:metal ion binding"/>
    <property type="evidence" value="ECO:0007669"/>
    <property type="project" value="UniProtKB-KW"/>
</dbReference>
<dbReference type="Gene3D" id="3.30.540.10">
    <property type="entry name" value="Fructose-1,6-Bisphosphatase, subunit A, domain 1"/>
    <property type="match status" value="1"/>
</dbReference>
<dbReference type="PANTHER" id="PTHR20854:SF4">
    <property type="entry name" value="INOSITOL-1-MONOPHOSPHATASE-RELATED"/>
    <property type="match status" value="1"/>
</dbReference>
<dbReference type="AlphaFoldDB" id="A0A3B0T3P0"/>
<gene>
    <name evidence="5" type="ORF">MNBD_ACTINO01-1054</name>
</gene>
<dbReference type="Gene3D" id="3.40.190.80">
    <property type="match status" value="1"/>
</dbReference>
<evidence type="ECO:0000313" key="5">
    <source>
        <dbReference type="EMBL" id="VAW09062.1"/>
    </source>
</evidence>
<keyword evidence="3 5" id="KW-0378">Hydrolase</keyword>
<dbReference type="EC" id="3.1.3.15" evidence="5"/>
<evidence type="ECO:0000256" key="3">
    <source>
        <dbReference type="ARBA" id="ARBA00022801"/>
    </source>
</evidence>
<proteinExistence type="predicted"/>
<dbReference type="GO" id="GO:0006020">
    <property type="term" value="P:inositol metabolic process"/>
    <property type="evidence" value="ECO:0007669"/>
    <property type="project" value="TreeGrafter"/>
</dbReference>
<dbReference type="GO" id="GO:0007165">
    <property type="term" value="P:signal transduction"/>
    <property type="evidence" value="ECO:0007669"/>
    <property type="project" value="TreeGrafter"/>
</dbReference>
<comment type="cofactor">
    <cofactor evidence="1">
        <name>Mg(2+)</name>
        <dbReference type="ChEBI" id="CHEBI:18420"/>
    </cofactor>
</comment>
<dbReference type="Pfam" id="PF00459">
    <property type="entry name" value="Inositol_P"/>
    <property type="match status" value="1"/>
</dbReference>
<dbReference type="PRINTS" id="PR00377">
    <property type="entry name" value="IMPHPHTASES"/>
</dbReference>
<protein>
    <submittedName>
        <fullName evidence="5">Histidinol-phosphatase [alternative form]</fullName>
        <ecNumber evidence="5">3.1.3.15</ecNumber>
    </submittedName>
</protein>
<dbReference type="InterPro" id="IPR020583">
    <property type="entry name" value="Inositol_monoP_metal-BS"/>
</dbReference>
<accession>A0A3B0T3P0</accession>
<evidence type="ECO:0000256" key="4">
    <source>
        <dbReference type="ARBA" id="ARBA00022842"/>
    </source>
</evidence>
<organism evidence="5">
    <name type="scientific">hydrothermal vent metagenome</name>
    <dbReference type="NCBI Taxonomy" id="652676"/>
    <lineage>
        <taxon>unclassified sequences</taxon>
        <taxon>metagenomes</taxon>
        <taxon>ecological metagenomes</taxon>
    </lineage>
</organism>
<dbReference type="PROSITE" id="PS00629">
    <property type="entry name" value="IMP_1"/>
    <property type="match status" value="1"/>
</dbReference>
<dbReference type="FunFam" id="3.30.540.10:FF:000003">
    <property type="entry name" value="Inositol-1-monophosphatase"/>
    <property type="match status" value="1"/>
</dbReference>
<name>A0A3B0T3P0_9ZZZZ</name>
<dbReference type="PANTHER" id="PTHR20854">
    <property type="entry name" value="INOSITOL MONOPHOSPHATASE"/>
    <property type="match status" value="1"/>
</dbReference>
<keyword evidence="2" id="KW-0479">Metal-binding</keyword>
<dbReference type="GO" id="GO:0004401">
    <property type="term" value="F:histidinol-phosphatase activity"/>
    <property type="evidence" value="ECO:0007669"/>
    <property type="project" value="UniProtKB-EC"/>
</dbReference>
<dbReference type="SUPFAM" id="SSF56655">
    <property type="entry name" value="Carbohydrate phosphatase"/>
    <property type="match status" value="1"/>
</dbReference>
<sequence>MMASPSIDQLLGDVVDLARAAGDATLEWFQRPDLDVVTKADGSPVTVADRTAERMIRDTLAERYPDDGILGEEEGVTAGSSGRRWIIDPIDGTKAFVRGVPLYSTLVAVEDRDGVVAGAIHLPALGETVFAGRGLGCFHNGDPAKVSSVSVLDEFVFSASGYDYFPKDMLDRLHASPMHLRTWGDAYGYALVATGRIEAMADPIIEVWDVAPMMVIIPEAGGVFGDLTGHHSYSSGNALATNGLRHSEVLEIVTGT</sequence>
<keyword evidence="4" id="KW-0460">Magnesium</keyword>
<dbReference type="EMBL" id="UOEI01000672">
    <property type="protein sequence ID" value="VAW09062.1"/>
    <property type="molecule type" value="Genomic_DNA"/>
</dbReference>
<dbReference type="InterPro" id="IPR000760">
    <property type="entry name" value="Inositol_monophosphatase-like"/>
</dbReference>